<gene>
    <name evidence="2" type="ORF">Pflav_025150</name>
</gene>
<keyword evidence="3" id="KW-1185">Reference proteome</keyword>
<dbReference type="Pfam" id="PF05729">
    <property type="entry name" value="NACHT"/>
    <property type="match status" value="1"/>
</dbReference>
<accession>A0A6F8XQJ7</accession>
<organism evidence="2 3">
    <name type="scientific">Phytohabitans flavus</name>
    <dbReference type="NCBI Taxonomy" id="1076124"/>
    <lineage>
        <taxon>Bacteria</taxon>
        <taxon>Bacillati</taxon>
        <taxon>Actinomycetota</taxon>
        <taxon>Actinomycetes</taxon>
        <taxon>Micromonosporales</taxon>
        <taxon>Micromonosporaceae</taxon>
    </lineage>
</organism>
<dbReference type="SUPFAM" id="SSF141571">
    <property type="entry name" value="Pentapeptide repeat-like"/>
    <property type="match status" value="1"/>
</dbReference>
<dbReference type="Proteomes" id="UP000502508">
    <property type="component" value="Chromosome"/>
</dbReference>
<dbReference type="InterPro" id="IPR054610">
    <property type="entry name" value="NNH"/>
</dbReference>
<dbReference type="Gene3D" id="2.160.20.80">
    <property type="entry name" value="E3 ubiquitin-protein ligase SopA"/>
    <property type="match status" value="1"/>
</dbReference>
<dbReference type="Pfam" id="PF22722">
    <property type="entry name" value="NA-iREase1"/>
    <property type="match status" value="1"/>
</dbReference>
<dbReference type="InterPro" id="IPR027417">
    <property type="entry name" value="P-loop_NTPase"/>
</dbReference>
<dbReference type="PROSITE" id="PS50837">
    <property type="entry name" value="NACHT"/>
    <property type="match status" value="1"/>
</dbReference>
<reference evidence="2 3" key="1">
    <citation type="submission" date="2020-03" db="EMBL/GenBank/DDBJ databases">
        <title>Whole genome shotgun sequence of Phytohabitans flavus NBRC 107702.</title>
        <authorList>
            <person name="Komaki H."/>
            <person name="Tamura T."/>
        </authorList>
    </citation>
    <scope>NUCLEOTIDE SEQUENCE [LARGE SCALE GENOMIC DNA]</scope>
    <source>
        <strain evidence="2 3">NBRC 107702</strain>
    </source>
</reference>
<name>A0A6F8XQJ7_9ACTN</name>
<evidence type="ECO:0000313" key="2">
    <source>
        <dbReference type="EMBL" id="BCB76105.1"/>
    </source>
</evidence>
<dbReference type="KEGG" id="pfla:Pflav_025150"/>
<dbReference type="Pfam" id="PF22736">
    <property type="entry name" value="NNH5"/>
    <property type="match status" value="1"/>
</dbReference>
<evidence type="ECO:0000313" key="3">
    <source>
        <dbReference type="Proteomes" id="UP000502508"/>
    </source>
</evidence>
<proteinExistence type="predicted"/>
<feature type="domain" description="NACHT" evidence="1">
    <location>
        <begin position="360"/>
        <end position="486"/>
    </location>
</feature>
<dbReference type="InterPro" id="IPR054557">
    <property type="entry name" value="NA-iREase1_dom"/>
</dbReference>
<dbReference type="InterPro" id="IPR001646">
    <property type="entry name" value="5peptide_repeat"/>
</dbReference>
<sequence length="1188" mass="130355">MAWYPGGVTDPILAVARALLTVAAGPAKKRALRSPEVVGVLKKLGLAGDVPPADFRSVYARALADYCDGKPEAVVRLLGDEWVRDTFEKSFATGDWDRVRAEVRDAVERNRETGEYGRLHNRDAEEIDGFIPVFEGLVARTRNPAQVVTDRKIDRLAEDIRAGLGRIEQVRQSEEEARQEREPARREATSLERLESDIVEWLAATNHPVLDRLEVPGGQVGWLVKAPVTPGRFGRVVLIGVDGELLAGQVAWALAEKARQGAQGVWLVARRRISTAAERAAEQDGSVLCLTFDDLVDMAADFEPYVDWLDQEVERLGLPDRYVPLSCHRDDPDGTSSEYAWGSGGLDKYAERWLDDTAREHLSVLGEFGSGKSWFSLHLAWQLAKLWRAAREERRVRPRLPLLIPLRDYAKAADVAAVVSKFLFERNIALNERVFEYLNRTGRFLLIFDGFDEMAARVDRQTMVANFWELAKVTHPGTKVLLSSRTEHFPDADETRRLLSGEVHAAAAPPEGEKPRFDVVEISPLDDAQIDRMIRGRTADVEVIRLVTGDPGLRDLLRRPVMSDLVLTALPEIRAGGPVDLSHVYLYAIRHKLDEDIKAERTFTSRADKVYFLSELAWEMESTSTLSMHYREFPERLRAYFGAAVAAERDLDHWEHDMRAQTLLNRDAAGQYTPAHRSLLEWFVAYKFAAELGVLGGAFLDLLGTVSADGAPALWSTYFADRRPDGTLPPLSGFTTEAMPRLAETFGQTRVNPTVAGFLRSMVAAHPEGAERMLAIARATGPVGASAGVAGANCVMAAGLPGERLKLAGARLVGLVPPRGRLSLAGADLRDTDLTEAGLAEVDLRGACLVGARLDSPEILESPIGVDGVVVTEDGTIVADTDQALFAWDGGDLSGAPRQLATPRPGLVLAKSRTILALSGDRFYGGARYQAIVSAGTGQMTPVGPIRRAWPIRWQGVPAMLVGDPARLAVHRLPDLAVEAVLPFPPEKAGTLGIYHSMYGDTHGICNASMAGEDIVVDRYDEGSGRWEELARWRVPRGRTIFGRDTVWCSLDDRDTALLYDMAGVLIWRAEGIGARHGHGEGLALYAPGDTVLTFRERLIKGWPLRGGPPRWQVPLALGAYAYTSHPDGESFLYATNCGEIVRRRLDTGELMSRAILTSRLEGATFSRDCGLDAAALEVLEASGAILV</sequence>
<evidence type="ECO:0000259" key="1">
    <source>
        <dbReference type="PROSITE" id="PS50837"/>
    </source>
</evidence>
<dbReference type="AlphaFoldDB" id="A0A6F8XQJ7"/>
<dbReference type="InterPro" id="IPR007111">
    <property type="entry name" value="NACHT_NTPase"/>
</dbReference>
<protein>
    <recommendedName>
        <fullName evidence="1">NACHT domain-containing protein</fullName>
    </recommendedName>
</protein>
<reference evidence="2 3" key="2">
    <citation type="submission" date="2020-03" db="EMBL/GenBank/DDBJ databases">
        <authorList>
            <person name="Ichikawa N."/>
            <person name="Kimura A."/>
            <person name="Kitahashi Y."/>
            <person name="Uohara A."/>
        </authorList>
    </citation>
    <scope>NUCLEOTIDE SEQUENCE [LARGE SCALE GENOMIC DNA]</scope>
    <source>
        <strain evidence="2 3">NBRC 107702</strain>
    </source>
</reference>
<dbReference type="Gene3D" id="3.40.50.300">
    <property type="entry name" value="P-loop containing nucleotide triphosphate hydrolases"/>
    <property type="match status" value="1"/>
</dbReference>
<dbReference type="SUPFAM" id="SSF52540">
    <property type="entry name" value="P-loop containing nucleoside triphosphate hydrolases"/>
    <property type="match status" value="1"/>
</dbReference>
<dbReference type="EMBL" id="AP022870">
    <property type="protein sequence ID" value="BCB76105.1"/>
    <property type="molecule type" value="Genomic_DNA"/>
</dbReference>
<dbReference type="Pfam" id="PF00805">
    <property type="entry name" value="Pentapeptide"/>
    <property type="match status" value="1"/>
</dbReference>